<evidence type="ECO:0000313" key="4">
    <source>
        <dbReference type="EMBL" id="CAD8431390.1"/>
    </source>
</evidence>
<keyword evidence="2" id="KW-0539">Nucleus</keyword>
<accession>A0A7S0CRM8</accession>
<dbReference type="Pfam" id="PF05615">
    <property type="entry name" value="THOC7"/>
    <property type="match status" value="1"/>
</dbReference>
<gene>
    <name evidence="4" type="ORF">LAMO00422_LOCUS1657</name>
</gene>
<dbReference type="InterPro" id="IPR008501">
    <property type="entry name" value="THOC7/Mft1"/>
</dbReference>
<dbReference type="GO" id="GO:0000445">
    <property type="term" value="C:THO complex part of transcription export complex"/>
    <property type="evidence" value="ECO:0007669"/>
    <property type="project" value="InterPro"/>
</dbReference>
<keyword evidence="3" id="KW-0175">Coiled coil</keyword>
<evidence type="ECO:0000256" key="2">
    <source>
        <dbReference type="ARBA" id="ARBA00023242"/>
    </source>
</evidence>
<feature type="coiled-coil region" evidence="3">
    <location>
        <begin position="90"/>
        <end position="171"/>
    </location>
</feature>
<dbReference type="GO" id="GO:0006397">
    <property type="term" value="P:mRNA processing"/>
    <property type="evidence" value="ECO:0007669"/>
    <property type="project" value="InterPro"/>
</dbReference>
<evidence type="ECO:0000256" key="1">
    <source>
        <dbReference type="ARBA" id="ARBA00004123"/>
    </source>
</evidence>
<reference evidence="4" key="1">
    <citation type="submission" date="2021-01" db="EMBL/GenBank/DDBJ databases">
        <authorList>
            <person name="Corre E."/>
            <person name="Pelletier E."/>
            <person name="Niang G."/>
            <person name="Scheremetjew M."/>
            <person name="Finn R."/>
            <person name="Kale V."/>
            <person name="Holt S."/>
            <person name="Cochrane G."/>
            <person name="Meng A."/>
            <person name="Brown T."/>
            <person name="Cohen L."/>
        </authorList>
    </citation>
    <scope>NUCLEOTIDE SEQUENCE</scope>
    <source>
        <strain evidence="4">CCMP2058</strain>
    </source>
</reference>
<dbReference type="AlphaFoldDB" id="A0A7S0CRM8"/>
<proteinExistence type="predicted"/>
<evidence type="ECO:0000256" key="3">
    <source>
        <dbReference type="SAM" id="Coils"/>
    </source>
</evidence>
<evidence type="ECO:0008006" key="5">
    <source>
        <dbReference type="Google" id="ProtNLM"/>
    </source>
</evidence>
<organism evidence="4">
    <name type="scientific">Amorphochlora amoebiformis</name>
    <dbReference type="NCBI Taxonomy" id="1561963"/>
    <lineage>
        <taxon>Eukaryota</taxon>
        <taxon>Sar</taxon>
        <taxon>Rhizaria</taxon>
        <taxon>Cercozoa</taxon>
        <taxon>Chlorarachniophyceae</taxon>
        <taxon>Amorphochlora</taxon>
    </lineage>
</organism>
<protein>
    <recommendedName>
        <fullName evidence="5">THO complex subunit 7 homolog</fullName>
    </recommendedName>
</protein>
<name>A0A7S0CRM8_9EUKA</name>
<sequence>MADGAAMEEEKPEGQIIQVRFQLQHRQLTTLLERFQTLAEELHKKGNKEECEKAYELFLKELALYQHSITKTKIAISTMKKETGTYESSRKQIQERIAKTKEDIQELKIKLSHEQKQRAHREEAMALAKLINQLPSRQDTNQHIRAKQKELEGLEKSREAIQKEIDSRRRQFALFYHSLNQLKTELEDNSMDES</sequence>
<dbReference type="EMBL" id="HBEM01002296">
    <property type="protein sequence ID" value="CAD8431390.1"/>
    <property type="molecule type" value="Transcribed_RNA"/>
</dbReference>
<comment type="subcellular location">
    <subcellularLocation>
        <location evidence="1">Nucleus</location>
    </subcellularLocation>
</comment>